<comment type="caution">
    <text evidence="3">The sequence shown here is derived from an EMBL/GenBank/DDBJ whole genome shotgun (WGS) entry which is preliminary data.</text>
</comment>
<feature type="domain" description="SnoaL-like" evidence="2">
    <location>
        <begin position="26"/>
        <end position="145"/>
    </location>
</feature>
<evidence type="ECO:0000313" key="4">
    <source>
        <dbReference type="Proteomes" id="UP001201873"/>
    </source>
</evidence>
<dbReference type="SUPFAM" id="SSF54427">
    <property type="entry name" value="NTF2-like"/>
    <property type="match status" value="1"/>
</dbReference>
<evidence type="ECO:0000313" key="3">
    <source>
        <dbReference type="EMBL" id="MCK9875522.1"/>
    </source>
</evidence>
<gene>
    <name evidence="3" type="ORF">MXD59_06995</name>
</gene>
<evidence type="ECO:0000256" key="1">
    <source>
        <dbReference type="SAM" id="MobiDB-lite"/>
    </source>
</evidence>
<proteinExistence type="predicted"/>
<accession>A0ABT0JVE6</accession>
<dbReference type="RefSeq" id="WP_248823963.1">
    <property type="nucleotide sequence ID" value="NZ_JALKFT010000005.1"/>
</dbReference>
<reference evidence="3 4" key="1">
    <citation type="submission" date="2022-04" db="EMBL/GenBank/DDBJ databases">
        <title>Genome diversity in the genus Frankia.</title>
        <authorList>
            <person name="Carlos-Shanley C."/>
            <person name="Hahn D."/>
        </authorList>
    </citation>
    <scope>NUCLEOTIDE SEQUENCE [LARGE SCALE GENOMIC DNA]</scope>
    <source>
        <strain evidence="3 4">Ag45/Mut15</strain>
    </source>
</reference>
<feature type="region of interest" description="Disordered" evidence="1">
    <location>
        <begin position="1"/>
        <end position="22"/>
    </location>
</feature>
<organism evidence="3 4">
    <name type="scientific">Frankia umida</name>
    <dbReference type="NCBI Taxonomy" id="573489"/>
    <lineage>
        <taxon>Bacteria</taxon>
        <taxon>Bacillati</taxon>
        <taxon>Actinomycetota</taxon>
        <taxon>Actinomycetes</taxon>
        <taxon>Frankiales</taxon>
        <taxon>Frankiaceae</taxon>
        <taxon>Frankia</taxon>
    </lineage>
</organism>
<sequence>MTNPARGAHSDRPPRLSPTTDPTATLTALLHSFDDLDWPRARATLADTVVVDYTSVFGGQVETLDADRLVRRWQGVLPGFDATQHLTGPVLASAEPGGGAVLLEAQARAYHLLRSGSADPTWLIAGRYQLTVVPAADGRWLITELTLRRLYEQGDRGLLTLARSRAVTRREGDPRGAGGRREG</sequence>
<dbReference type="InterPro" id="IPR037401">
    <property type="entry name" value="SnoaL-like"/>
</dbReference>
<dbReference type="Pfam" id="PF13577">
    <property type="entry name" value="SnoaL_4"/>
    <property type="match status" value="1"/>
</dbReference>
<dbReference type="Proteomes" id="UP001201873">
    <property type="component" value="Unassembled WGS sequence"/>
</dbReference>
<name>A0ABT0JVE6_9ACTN</name>
<keyword evidence="4" id="KW-1185">Reference proteome</keyword>
<evidence type="ECO:0000259" key="2">
    <source>
        <dbReference type="Pfam" id="PF13577"/>
    </source>
</evidence>
<protein>
    <submittedName>
        <fullName evidence="3">Nuclear transport factor 2 family protein</fullName>
    </submittedName>
</protein>
<dbReference type="EMBL" id="JALKFT010000005">
    <property type="protein sequence ID" value="MCK9875522.1"/>
    <property type="molecule type" value="Genomic_DNA"/>
</dbReference>
<dbReference type="InterPro" id="IPR032710">
    <property type="entry name" value="NTF2-like_dom_sf"/>
</dbReference>
<dbReference type="Gene3D" id="3.10.450.50">
    <property type="match status" value="1"/>
</dbReference>